<dbReference type="InterPro" id="IPR050128">
    <property type="entry name" value="Sulfate_adenylyltrnsfr_sub2"/>
</dbReference>
<sequence>MQNEPGFDIKIEDKINLSQWIILQALTQFEKQKITLAWTGGKDSTLILWMVREVVEKHKLKMPHCMFINEGHVFEEITDFVKELTQKWKLQVTEVHNHNVSSQAKKIGDPITVAKLDEINRQEIKRLGYNKPTFPYEPESYVGNHLMKTVAMNRFLAETKYNAVITGIRWDEQEARAHEQYFSPRGDKFTPDHMRIHPILHLTEKEIWEAIRKFKIPYCKLYKEGYRSLGAKGTTHKAGNKPAWEQDFDKVPERAGRRQDKEGIMANLRKLGYM</sequence>
<dbReference type="Proteomes" id="UP000178450">
    <property type="component" value="Unassembled WGS sequence"/>
</dbReference>
<dbReference type="PANTHER" id="PTHR43196:SF1">
    <property type="entry name" value="SULFATE ADENYLYLTRANSFERASE SUBUNIT 2"/>
    <property type="match status" value="1"/>
</dbReference>
<feature type="region of interest" description="Disordered" evidence="1">
    <location>
        <begin position="232"/>
        <end position="261"/>
    </location>
</feature>
<evidence type="ECO:0000313" key="4">
    <source>
        <dbReference type="Proteomes" id="UP000178450"/>
    </source>
</evidence>
<dbReference type="PANTHER" id="PTHR43196">
    <property type="entry name" value="SULFATE ADENYLYLTRANSFERASE SUBUNIT 2"/>
    <property type="match status" value="1"/>
</dbReference>
<organism evidence="3 4">
    <name type="scientific">Candidatus Roizmanbacteria bacterium RIFOXYA1_FULL_41_12</name>
    <dbReference type="NCBI Taxonomy" id="1802082"/>
    <lineage>
        <taxon>Bacteria</taxon>
        <taxon>Candidatus Roizmaniibacteriota</taxon>
    </lineage>
</organism>
<name>A0A1F7KAZ0_9BACT</name>
<dbReference type="EMBL" id="MGBG01000013">
    <property type="protein sequence ID" value="OGK65007.1"/>
    <property type="molecule type" value="Genomic_DNA"/>
</dbReference>
<proteinExistence type="predicted"/>
<dbReference type="Pfam" id="PF01507">
    <property type="entry name" value="PAPS_reduct"/>
    <property type="match status" value="1"/>
</dbReference>
<dbReference type="AlphaFoldDB" id="A0A1F7KAZ0"/>
<evidence type="ECO:0000256" key="1">
    <source>
        <dbReference type="SAM" id="MobiDB-lite"/>
    </source>
</evidence>
<evidence type="ECO:0000259" key="2">
    <source>
        <dbReference type="Pfam" id="PF01507"/>
    </source>
</evidence>
<dbReference type="InterPro" id="IPR002500">
    <property type="entry name" value="PAPS_reduct_dom"/>
</dbReference>
<evidence type="ECO:0000313" key="3">
    <source>
        <dbReference type="EMBL" id="OGK65007.1"/>
    </source>
</evidence>
<gene>
    <name evidence="3" type="ORF">A2209_04145</name>
</gene>
<feature type="compositionally biased region" description="Basic and acidic residues" evidence="1">
    <location>
        <begin position="247"/>
        <end position="261"/>
    </location>
</feature>
<reference evidence="3 4" key="1">
    <citation type="journal article" date="2016" name="Nat. Commun.">
        <title>Thousands of microbial genomes shed light on interconnected biogeochemical processes in an aquifer system.</title>
        <authorList>
            <person name="Anantharaman K."/>
            <person name="Brown C.T."/>
            <person name="Hug L.A."/>
            <person name="Sharon I."/>
            <person name="Castelle C.J."/>
            <person name="Probst A.J."/>
            <person name="Thomas B.C."/>
            <person name="Singh A."/>
            <person name="Wilkins M.J."/>
            <person name="Karaoz U."/>
            <person name="Brodie E.L."/>
            <person name="Williams K.H."/>
            <person name="Hubbard S.S."/>
            <person name="Banfield J.F."/>
        </authorList>
    </citation>
    <scope>NUCLEOTIDE SEQUENCE [LARGE SCALE GENOMIC DNA]</scope>
</reference>
<dbReference type="SUPFAM" id="SSF52402">
    <property type="entry name" value="Adenine nucleotide alpha hydrolases-like"/>
    <property type="match status" value="1"/>
</dbReference>
<dbReference type="Gene3D" id="3.40.50.620">
    <property type="entry name" value="HUPs"/>
    <property type="match status" value="1"/>
</dbReference>
<protein>
    <recommendedName>
        <fullName evidence="2">Phosphoadenosine phosphosulphate reductase domain-containing protein</fullName>
    </recommendedName>
</protein>
<feature type="domain" description="Phosphoadenosine phosphosulphate reductase" evidence="2">
    <location>
        <begin position="34"/>
        <end position="236"/>
    </location>
</feature>
<comment type="caution">
    <text evidence="3">The sequence shown here is derived from an EMBL/GenBank/DDBJ whole genome shotgun (WGS) entry which is preliminary data.</text>
</comment>
<accession>A0A1F7KAZ0</accession>
<dbReference type="InterPro" id="IPR014729">
    <property type="entry name" value="Rossmann-like_a/b/a_fold"/>
</dbReference>
<dbReference type="GO" id="GO:0003824">
    <property type="term" value="F:catalytic activity"/>
    <property type="evidence" value="ECO:0007669"/>
    <property type="project" value="InterPro"/>
</dbReference>